<evidence type="ECO:0008006" key="4">
    <source>
        <dbReference type="Google" id="ProtNLM"/>
    </source>
</evidence>
<feature type="compositionally biased region" description="Polar residues" evidence="1">
    <location>
        <begin position="223"/>
        <end position="237"/>
    </location>
</feature>
<dbReference type="InterPro" id="IPR038287">
    <property type="entry name" value="Cse2_sf"/>
</dbReference>
<evidence type="ECO:0000313" key="3">
    <source>
        <dbReference type="Proteomes" id="UP000634660"/>
    </source>
</evidence>
<dbReference type="NCBIfam" id="TIGR02548">
    <property type="entry name" value="casB_cse2"/>
    <property type="match status" value="1"/>
</dbReference>
<dbReference type="Proteomes" id="UP000634660">
    <property type="component" value="Unassembled WGS sequence"/>
</dbReference>
<dbReference type="Gene3D" id="1.10.520.40">
    <property type="entry name" value="CRISPR-associated protein Cse2"/>
    <property type="match status" value="1"/>
</dbReference>
<organism evidence="2 3">
    <name type="scientific">Streptomyces subrutilus</name>
    <dbReference type="NCBI Taxonomy" id="36818"/>
    <lineage>
        <taxon>Bacteria</taxon>
        <taxon>Bacillati</taxon>
        <taxon>Actinomycetota</taxon>
        <taxon>Actinomycetes</taxon>
        <taxon>Kitasatosporales</taxon>
        <taxon>Streptomycetaceae</taxon>
        <taxon>Streptomyces</taxon>
    </lineage>
</organism>
<accession>A0A918REE6</accession>
<feature type="compositionally biased region" description="Low complexity" evidence="1">
    <location>
        <begin position="1"/>
        <end position="21"/>
    </location>
</feature>
<name>A0A918REE6_9ACTN</name>
<gene>
    <name evidence="2" type="ORF">GCM10010371_65810</name>
</gene>
<dbReference type="EMBL" id="BMVX01000043">
    <property type="protein sequence ID" value="GGZ96736.1"/>
    <property type="molecule type" value="Genomic_DNA"/>
</dbReference>
<dbReference type="Pfam" id="PF09485">
    <property type="entry name" value="CRISPR_Cse2"/>
    <property type="match status" value="1"/>
</dbReference>
<feature type="region of interest" description="Disordered" evidence="1">
    <location>
        <begin position="213"/>
        <end position="243"/>
    </location>
</feature>
<dbReference type="CDD" id="cd09731">
    <property type="entry name" value="Cse2_I-E"/>
    <property type="match status" value="1"/>
</dbReference>
<reference evidence="2" key="1">
    <citation type="journal article" date="2014" name="Int. J. Syst. Evol. Microbiol.">
        <title>Complete genome sequence of Corynebacterium casei LMG S-19264T (=DSM 44701T), isolated from a smear-ripened cheese.</title>
        <authorList>
            <consortium name="US DOE Joint Genome Institute (JGI-PGF)"/>
            <person name="Walter F."/>
            <person name="Albersmeier A."/>
            <person name="Kalinowski J."/>
            <person name="Ruckert C."/>
        </authorList>
    </citation>
    <scope>NUCLEOTIDE SEQUENCE</scope>
    <source>
        <strain evidence="2">JCM 4834</strain>
    </source>
</reference>
<protein>
    <recommendedName>
        <fullName evidence="4">Type I-E CRISPR-associated protein Cse2/CasB</fullName>
    </recommendedName>
</protein>
<evidence type="ECO:0000256" key="1">
    <source>
        <dbReference type="SAM" id="MobiDB-lite"/>
    </source>
</evidence>
<reference evidence="2" key="2">
    <citation type="submission" date="2020-09" db="EMBL/GenBank/DDBJ databases">
        <authorList>
            <person name="Sun Q."/>
            <person name="Ohkuma M."/>
        </authorList>
    </citation>
    <scope>NUCLEOTIDE SEQUENCE</scope>
    <source>
        <strain evidence="2">JCM 4834</strain>
    </source>
</reference>
<comment type="caution">
    <text evidence="2">The sequence shown here is derived from an EMBL/GenBank/DDBJ whole genome shotgun (WGS) entry which is preliminary data.</text>
</comment>
<proteinExistence type="predicted"/>
<dbReference type="RefSeq" id="WP_189829175.1">
    <property type="nucleotide sequence ID" value="NZ_BMVX01000043.1"/>
</dbReference>
<feature type="region of interest" description="Disordered" evidence="1">
    <location>
        <begin position="1"/>
        <end position="28"/>
    </location>
</feature>
<sequence>MNDTTPTIPAPARTQAAPRQPVTKAGPLRHAITRHINTLQNDYLTDRPHAVQALARLRRGVGRQATEMPDLWGLVGVEQFHAAWLAERQLPAGETQTLRAEQAAHIAVTLWAVHQQSNRTRRMHVADGPSLGSAVRRLMAGTDADEAIRKRLVRAGAATTLDVMSQRLRDLVVLLRTAEVPLDYGLLAEQLAHWQQPGGPARIRQAWGRSFHAYRAPARPAPQDSTDTATPSESTENNTKEHE</sequence>
<evidence type="ECO:0000313" key="2">
    <source>
        <dbReference type="EMBL" id="GGZ96736.1"/>
    </source>
</evidence>
<dbReference type="AlphaFoldDB" id="A0A918REE6"/>
<dbReference type="InterPro" id="IPR013382">
    <property type="entry name" value="CRISPR-assoc_prot_Cse2"/>
</dbReference>